<sequence length="96" mass="10729">MGRNQMPFTPSPDIPCFLHPLPVGILVVIILPLFSILFFFPLGASEHMVILIHPFFPISHCATLSSGSTLIQISPTWRMQCVHLCLHLHHPPSPLK</sequence>
<protein>
    <submittedName>
        <fullName evidence="1">Uncharacterized protein</fullName>
    </submittedName>
</protein>
<organism evidence="1 2">
    <name type="scientific">Violaceomyces palustris</name>
    <dbReference type="NCBI Taxonomy" id="1673888"/>
    <lineage>
        <taxon>Eukaryota</taxon>
        <taxon>Fungi</taxon>
        <taxon>Dikarya</taxon>
        <taxon>Basidiomycota</taxon>
        <taxon>Ustilaginomycotina</taxon>
        <taxon>Ustilaginomycetes</taxon>
        <taxon>Violaceomycetales</taxon>
        <taxon>Violaceomycetaceae</taxon>
        <taxon>Violaceomyces</taxon>
    </lineage>
</organism>
<evidence type="ECO:0000313" key="1">
    <source>
        <dbReference type="EMBL" id="PWN51836.1"/>
    </source>
</evidence>
<gene>
    <name evidence="1" type="ORF">IE53DRAFT_34526</name>
</gene>
<proteinExistence type="predicted"/>
<name>A0ACD0P1A8_9BASI</name>
<dbReference type="EMBL" id="KZ819814">
    <property type="protein sequence ID" value="PWN51836.1"/>
    <property type="molecule type" value="Genomic_DNA"/>
</dbReference>
<reference evidence="1 2" key="1">
    <citation type="journal article" date="2018" name="Mol. Biol. Evol.">
        <title>Broad Genomic Sampling Reveals a Smut Pathogenic Ancestry of the Fungal Clade Ustilaginomycotina.</title>
        <authorList>
            <person name="Kijpornyongpan T."/>
            <person name="Mondo S.J."/>
            <person name="Barry K."/>
            <person name="Sandor L."/>
            <person name="Lee J."/>
            <person name="Lipzen A."/>
            <person name="Pangilinan J."/>
            <person name="LaButti K."/>
            <person name="Hainaut M."/>
            <person name="Henrissat B."/>
            <person name="Grigoriev I.V."/>
            <person name="Spatafora J.W."/>
            <person name="Aime M.C."/>
        </authorList>
    </citation>
    <scope>NUCLEOTIDE SEQUENCE [LARGE SCALE GENOMIC DNA]</scope>
    <source>
        <strain evidence="1 2">SA 807</strain>
    </source>
</reference>
<dbReference type="Proteomes" id="UP000245626">
    <property type="component" value="Unassembled WGS sequence"/>
</dbReference>
<evidence type="ECO:0000313" key="2">
    <source>
        <dbReference type="Proteomes" id="UP000245626"/>
    </source>
</evidence>
<keyword evidence="2" id="KW-1185">Reference proteome</keyword>
<accession>A0ACD0P1A8</accession>